<dbReference type="InterPro" id="IPR046350">
    <property type="entry name" value="Cystatin_sf"/>
</dbReference>
<dbReference type="PaxDb" id="30732-ENSOMEP00000019321"/>
<dbReference type="GO" id="GO:0031982">
    <property type="term" value="C:vesicle"/>
    <property type="evidence" value="ECO:0007669"/>
    <property type="project" value="TreeGrafter"/>
</dbReference>
<dbReference type="InterPro" id="IPR000010">
    <property type="entry name" value="Cystatin_dom"/>
</dbReference>
<reference evidence="5" key="1">
    <citation type="submission" date="2025-08" db="UniProtKB">
        <authorList>
            <consortium name="Ensembl"/>
        </authorList>
    </citation>
    <scope>IDENTIFICATION</scope>
</reference>
<dbReference type="Pfam" id="PF00031">
    <property type="entry name" value="Cystatin"/>
    <property type="match status" value="1"/>
</dbReference>
<accession>A0A3B3CP16</accession>
<dbReference type="CDD" id="cd00042">
    <property type="entry name" value="CY"/>
    <property type="match status" value="1"/>
</dbReference>
<dbReference type="GO" id="GO:0005737">
    <property type="term" value="C:cytoplasm"/>
    <property type="evidence" value="ECO:0007669"/>
    <property type="project" value="TreeGrafter"/>
</dbReference>
<dbReference type="Ensembl" id="ENSOMET00000035624.1">
    <property type="protein sequence ID" value="ENSOMEP00000019321.1"/>
    <property type="gene ID" value="ENSOMEG00000021151.1"/>
</dbReference>
<dbReference type="OMA" id="ILVVPWQ"/>
<dbReference type="SMART" id="SM00043">
    <property type="entry name" value="CY"/>
    <property type="match status" value="1"/>
</dbReference>
<comment type="similarity">
    <text evidence="1">Belongs to the cystatin family.</text>
</comment>
<dbReference type="GeneTree" id="ENSGT00940000154755"/>
<dbReference type="PANTHER" id="PTHR46186">
    <property type="entry name" value="CYSTATIN"/>
    <property type="match status" value="1"/>
</dbReference>
<evidence type="ECO:0000256" key="2">
    <source>
        <dbReference type="ARBA" id="ARBA00023157"/>
    </source>
</evidence>
<dbReference type="STRING" id="30732.ENSOMEP00000019321"/>
<proteinExistence type="inferred from homology"/>
<reference evidence="5" key="2">
    <citation type="submission" date="2025-09" db="UniProtKB">
        <authorList>
            <consortium name="Ensembl"/>
        </authorList>
    </citation>
    <scope>IDENTIFICATION</scope>
</reference>
<dbReference type="Proteomes" id="UP000261560">
    <property type="component" value="Unplaced"/>
</dbReference>
<feature type="domain" description="Cystatin" evidence="4">
    <location>
        <begin position="19"/>
        <end position="128"/>
    </location>
</feature>
<dbReference type="GO" id="GO:0005615">
    <property type="term" value="C:extracellular space"/>
    <property type="evidence" value="ECO:0007669"/>
    <property type="project" value="TreeGrafter"/>
</dbReference>
<keyword evidence="3" id="KW-0732">Signal</keyword>
<dbReference type="PANTHER" id="PTHR46186:SF12">
    <property type="entry name" value="CYSTATIN C (AMYLOID ANGIOPATHY AND CEREBRAL HEMORRHAGE)-RELATED"/>
    <property type="match status" value="1"/>
</dbReference>
<dbReference type="SUPFAM" id="SSF54403">
    <property type="entry name" value="Cystatin/monellin"/>
    <property type="match status" value="1"/>
</dbReference>
<evidence type="ECO:0000259" key="4">
    <source>
        <dbReference type="SMART" id="SM00043"/>
    </source>
</evidence>
<dbReference type="AlphaFoldDB" id="A0A3B3CP16"/>
<evidence type="ECO:0000313" key="5">
    <source>
        <dbReference type="Ensembl" id="ENSOMEP00000019321.1"/>
    </source>
</evidence>
<dbReference type="Gene3D" id="3.10.450.10">
    <property type="match status" value="1"/>
</dbReference>
<evidence type="ECO:0000313" key="6">
    <source>
        <dbReference type="Proteomes" id="UP000261560"/>
    </source>
</evidence>
<organism evidence="5 6">
    <name type="scientific">Oryzias melastigma</name>
    <name type="common">Marine medaka</name>
    <dbReference type="NCBI Taxonomy" id="30732"/>
    <lineage>
        <taxon>Eukaryota</taxon>
        <taxon>Metazoa</taxon>
        <taxon>Chordata</taxon>
        <taxon>Craniata</taxon>
        <taxon>Vertebrata</taxon>
        <taxon>Euteleostomi</taxon>
        <taxon>Actinopterygii</taxon>
        <taxon>Neopterygii</taxon>
        <taxon>Teleostei</taxon>
        <taxon>Neoteleostei</taxon>
        <taxon>Acanthomorphata</taxon>
        <taxon>Ovalentaria</taxon>
        <taxon>Atherinomorphae</taxon>
        <taxon>Beloniformes</taxon>
        <taxon>Adrianichthyidae</taxon>
        <taxon>Oryziinae</taxon>
        <taxon>Oryzias</taxon>
    </lineage>
</organism>
<evidence type="ECO:0000256" key="1">
    <source>
        <dbReference type="ARBA" id="ARBA00009403"/>
    </source>
</evidence>
<protein>
    <recommendedName>
        <fullName evidence="4">Cystatin domain-containing protein</fullName>
    </recommendedName>
</protein>
<dbReference type="PROSITE" id="PS00287">
    <property type="entry name" value="CYSTATIN"/>
    <property type="match status" value="1"/>
</dbReference>
<feature type="chain" id="PRO_5018749158" description="Cystatin domain-containing protein" evidence="3">
    <location>
        <begin position="19"/>
        <end position="128"/>
    </location>
</feature>
<keyword evidence="2" id="KW-1015">Disulfide bond</keyword>
<dbReference type="FunFam" id="3.10.450.10:FF:000004">
    <property type="entry name" value="Cystatin C"/>
    <property type="match status" value="1"/>
</dbReference>
<evidence type="ECO:0000256" key="3">
    <source>
        <dbReference type="SAM" id="SignalP"/>
    </source>
</evidence>
<sequence>LKMFVFLFLAATFAIGTGVMVGGVSDGDINDEGAKKALNFAVDQHNSRTNDMYLRQVAEVVKVQKQVVAGIKYIITVKMARTLCRKNGTGEECTIPEDPAQAQPYQCKFGVWSRPWLKEMTVVEEKCN</sequence>
<feature type="signal peptide" evidence="3">
    <location>
        <begin position="1"/>
        <end position="18"/>
    </location>
</feature>
<dbReference type="InterPro" id="IPR018073">
    <property type="entry name" value="Prot_inh_cystat_CS"/>
</dbReference>
<keyword evidence="6" id="KW-1185">Reference proteome</keyword>
<dbReference type="GO" id="GO:0004869">
    <property type="term" value="F:cysteine-type endopeptidase inhibitor activity"/>
    <property type="evidence" value="ECO:0007669"/>
    <property type="project" value="InterPro"/>
</dbReference>
<name>A0A3B3CP16_ORYME</name>